<evidence type="ECO:0000256" key="4">
    <source>
        <dbReference type="ARBA" id="ARBA00023136"/>
    </source>
</evidence>
<dbReference type="PANTHER" id="PTHR46671:SF7">
    <property type="entry name" value="CORE-2_I-BRANCHING ENZYME"/>
    <property type="match status" value="1"/>
</dbReference>
<keyword evidence="3" id="KW-0808">Transferase</keyword>
<dbReference type="GO" id="GO:0016020">
    <property type="term" value="C:membrane"/>
    <property type="evidence" value="ECO:0007669"/>
    <property type="project" value="UniProtKB-SubCell"/>
</dbReference>
<sequence length="155" mass="18538">MAYAFQEDQKQFMWSATGSYVEYVKKISNNRTTLVVRNMSMTCDDLRRRIVPPVELRPLKFGVAYARIVYESYEFIEEELRSSYHAQNVFCYSVDKKASENFNRRINTLEECFPNVVVTKGWSYSIVSNFFSNSEFTRREKNALFFFEKFFKKYC</sequence>
<comment type="subcellular location">
    <subcellularLocation>
        <location evidence="1">Membrane</location>
        <topology evidence="1">Single-pass type II membrane protein</topology>
    </subcellularLocation>
</comment>
<evidence type="ECO:0000313" key="7">
    <source>
        <dbReference type="Proteomes" id="UP000252519"/>
    </source>
</evidence>
<dbReference type="PANTHER" id="PTHR46671">
    <property type="entry name" value="PROTEIN CBG11221"/>
    <property type="match status" value="1"/>
</dbReference>
<dbReference type="AlphaFoldDB" id="A0A368F9R3"/>
<evidence type="ECO:0000256" key="2">
    <source>
        <dbReference type="ARBA" id="ARBA00022676"/>
    </source>
</evidence>
<evidence type="ECO:0000256" key="1">
    <source>
        <dbReference type="ARBA" id="ARBA00004606"/>
    </source>
</evidence>
<gene>
    <name evidence="6" type="ORF">ANCCAN_26661</name>
</gene>
<organism evidence="6 7">
    <name type="scientific">Ancylostoma caninum</name>
    <name type="common">Dog hookworm</name>
    <dbReference type="NCBI Taxonomy" id="29170"/>
    <lineage>
        <taxon>Eukaryota</taxon>
        <taxon>Metazoa</taxon>
        <taxon>Ecdysozoa</taxon>
        <taxon>Nematoda</taxon>
        <taxon>Chromadorea</taxon>
        <taxon>Rhabditida</taxon>
        <taxon>Rhabditina</taxon>
        <taxon>Rhabditomorpha</taxon>
        <taxon>Strongyloidea</taxon>
        <taxon>Ancylostomatidae</taxon>
        <taxon>Ancylostomatinae</taxon>
        <taxon>Ancylostoma</taxon>
    </lineage>
</organism>
<dbReference type="STRING" id="29170.A0A368F9R3"/>
<keyword evidence="2" id="KW-0328">Glycosyltransferase</keyword>
<keyword evidence="4" id="KW-0472">Membrane</keyword>
<comment type="caution">
    <text evidence="6">The sequence shown here is derived from an EMBL/GenBank/DDBJ whole genome shotgun (WGS) entry which is preliminary data.</text>
</comment>
<dbReference type="OrthoDB" id="2019572at2759"/>
<dbReference type="GO" id="GO:0016757">
    <property type="term" value="F:glycosyltransferase activity"/>
    <property type="evidence" value="ECO:0007669"/>
    <property type="project" value="UniProtKB-KW"/>
</dbReference>
<evidence type="ECO:0000256" key="5">
    <source>
        <dbReference type="ARBA" id="ARBA00023180"/>
    </source>
</evidence>
<name>A0A368F9R3_ANCCA</name>
<reference evidence="6 7" key="1">
    <citation type="submission" date="2014-10" db="EMBL/GenBank/DDBJ databases">
        <title>Draft genome of the hookworm Ancylostoma caninum.</title>
        <authorList>
            <person name="Mitreva M."/>
        </authorList>
    </citation>
    <scope>NUCLEOTIDE SEQUENCE [LARGE SCALE GENOMIC DNA]</scope>
    <source>
        <strain evidence="6 7">Baltimore</strain>
    </source>
</reference>
<accession>A0A368F9R3</accession>
<keyword evidence="5" id="KW-0325">Glycoprotein</keyword>
<dbReference type="InterPro" id="IPR003406">
    <property type="entry name" value="Glyco_trans_14"/>
</dbReference>
<evidence type="ECO:0000313" key="6">
    <source>
        <dbReference type="EMBL" id="RCN27605.1"/>
    </source>
</evidence>
<protein>
    <submittedName>
        <fullName evidence="6">Core-2/I-Branching enzyme</fullName>
    </submittedName>
</protein>
<dbReference type="EMBL" id="JOJR01003802">
    <property type="protein sequence ID" value="RCN27605.1"/>
    <property type="molecule type" value="Genomic_DNA"/>
</dbReference>
<dbReference type="Proteomes" id="UP000252519">
    <property type="component" value="Unassembled WGS sequence"/>
</dbReference>
<keyword evidence="7" id="KW-1185">Reference proteome</keyword>
<proteinExistence type="predicted"/>
<evidence type="ECO:0000256" key="3">
    <source>
        <dbReference type="ARBA" id="ARBA00022679"/>
    </source>
</evidence>
<dbReference type="Pfam" id="PF02485">
    <property type="entry name" value="Branch"/>
    <property type="match status" value="1"/>
</dbReference>